<feature type="region of interest" description="Disordered" evidence="4">
    <location>
        <begin position="2504"/>
        <end position="2536"/>
    </location>
</feature>
<keyword evidence="2" id="KW-0813">Transport</keyword>
<organism evidence="9 10">
    <name type="scientific">Basidiobolus ranarum</name>
    <dbReference type="NCBI Taxonomy" id="34480"/>
    <lineage>
        <taxon>Eukaryota</taxon>
        <taxon>Fungi</taxon>
        <taxon>Fungi incertae sedis</taxon>
        <taxon>Zoopagomycota</taxon>
        <taxon>Entomophthoromycotina</taxon>
        <taxon>Basidiobolomycetes</taxon>
        <taxon>Basidiobolales</taxon>
        <taxon>Basidiobolaceae</taxon>
        <taxon>Basidiobolus</taxon>
    </lineage>
</organism>
<evidence type="ECO:0000259" key="7">
    <source>
        <dbReference type="Pfam" id="PF25036"/>
    </source>
</evidence>
<dbReference type="InterPro" id="IPR009543">
    <property type="entry name" value="VPS13_VAB"/>
</dbReference>
<evidence type="ECO:0000256" key="4">
    <source>
        <dbReference type="SAM" id="MobiDB-lite"/>
    </source>
</evidence>
<feature type="domain" description="VPS13-like middle region" evidence="6">
    <location>
        <begin position="1071"/>
        <end position="1797"/>
    </location>
</feature>
<evidence type="ECO:0000256" key="1">
    <source>
        <dbReference type="ARBA" id="ARBA00006545"/>
    </source>
</evidence>
<dbReference type="Pfam" id="PF25036">
    <property type="entry name" value="VPS13_VAB"/>
    <property type="match status" value="1"/>
</dbReference>
<protein>
    <submittedName>
        <fullName evidence="9">Vacuolar protein sorting-associated protein 13</fullName>
    </submittedName>
</protein>
<accession>A0ABR2WWW7</accession>
<name>A0ABR2WWW7_9FUNG</name>
<comment type="caution">
    <text evidence="9">The sequence shown here is derived from an EMBL/GenBank/DDBJ whole genome shotgun (WGS) entry which is preliminary data.</text>
</comment>
<reference evidence="9 10" key="1">
    <citation type="submission" date="2023-04" db="EMBL/GenBank/DDBJ databases">
        <title>Genome of Basidiobolus ranarum AG-B5.</title>
        <authorList>
            <person name="Stajich J.E."/>
            <person name="Carter-House D."/>
            <person name="Gryganskyi A."/>
        </authorList>
    </citation>
    <scope>NUCLEOTIDE SEQUENCE [LARGE SCALE GENOMIC DNA]</scope>
    <source>
        <strain evidence="9 10">AG-B5</strain>
    </source>
</reference>
<dbReference type="Pfam" id="PF25033">
    <property type="entry name" value="VPS13_M"/>
    <property type="match status" value="1"/>
</dbReference>
<dbReference type="InterPro" id="IPR026847">
    <property type="entry name" value="VPS13"/>
</dbReference>
<feature type="domain" description="Intermembrane lipid transfer protein VPS13-like C-terminal" evidence="8">
    <location>
        <begin position="2990"/>
        <end position="3101"/>
    </location>
</feature>
<gene>
    <name evidence="9" type="primary">VPS13_3</name>
    <name evidence="9" type="ORF">K7432_005206</name>
</gene>
<proteinExistence type="inferred from homology"/>
<feature type="domain" description="Vacuolar protein sorting-associated protein 13 VPS13 adaptor binding" evidence="7">
    <location>
        <begin position="1867"/>
        <end position="2437"/>
    </location>
</feature>
<sequence>MFEGVFASVINKFLGDYVDNLETSQFNVGVWKGDVVLRNLKLKKEALDKFNLPINVVEGYLGELTCKIPWHNLKNQPVRVYINNVYLLATPSGESEYNQEEEDERQQALKQEKLETAELLHTQPKIDPGQDDAKSSSFVTQLVTKIADNLQVSINNIHIRYEDKLSNAEHPFSVGFTLHELSASSTDENWKETFIDQQTDIIHKLVKLGSMAVYWNTETVSLAGKSYDEFVEHFTQMISTDKSKFKNHQFILKPVTGVGRIRVNKNFNVDTPKVAAGLLFEEFGFVFDDEQYRDMLLLANLFEYSMRQKKFQKYRPPRHVSVAENPRAWLDYAGRCVYSEIHERNRKWSWKYFAERRDQRKAYIPLYVDSKLERLTPENEAKLEALERILSFEDLRFYRSLAQSKLKKEKAIIAKQKEQEKPTGWLGGWFSGWSADTQGEQDGPTFTEEQKQELYETIDFDENQAEVALQLPKESVILSVTTQLKRGSLALKQGPHKSKNVIAELVFDTVTMKFLNRFDSFKAGLSLNGLNLYDGSTEGTLYPLLMRVQDTNDDVDDMVADDQDTSEQTEQTLEFLRNHSNPFFLLDYEHNPLDSHADDALMMKMQNLEVIYNPSVIDAVSKFLKPPVSSLESMVALMEAAGSTIEGLTQQTKAGLQFALEEHKTIDVKIDLNAPIFIFPENCNDKDSQVVVLDSGHIMIESDLVSKDHKVEMEEKIKGNLTEGDLKELENLMYDRFLVNMNSVQLLVGQNLESCLAKIKNTDNSGRNDDLHIVDRINMKFCVDVSIIPRASNITGLKISGDLPLLKINVSDTKYKALMRLIDLVLGDESSTESVLPQNSVIGANYYSNYNSSELFIDDDDEQDEEDEFFDAKDDQDNALSNTRLKLEHKLVEFSFSIDRLEASLRKADKEMKEVTLANMHLNNFRIELTQREFDMESLVTIQSLAVEDMMNPGEGFEYIITSETEDKEDEAELVRILYHSINPQSPEYMSTYEKFDQIVDISFSSVNIVITNKSILTLYDFLLATFVPTTPSSATSKSIVDDVDQSESNATPTNNTMKILARMKSINFILNDNGTKLSSISLLKGDAAVVLRDEYIRLGAKLGNISVSNFMNANNAESFKYLLTIQGEELADFRYETFPESGQDSSVYLRMGSAKLLFLEEPWLILLNFASKFAEMHGLFESARLAAAESAAQLQEQVPKMHFDIAIRSPIIVYPTKHDSRCTLTANLGEISATNTFSPNSEAEKMFLNIIQLEIKNIRLVSTSFIPESETTQSLQIIDDVDINLNVTYGEHIVGSKRPDTKSSGAISNIKINLTEKQYNLIFEVLDAITLIFGGDDSVNSSEQQKAISDEESQAKADAIGKSEEVWTYFEGNFTMQTVFLDIFAGDETQSTTSLCQFSLNDMSLDVKLSSDQSTETHVRIHSFVVTDSRPDPDNQFKEILPAVTQGGPQFVLIYRQTSDLKADANITVDSPKMILVLDQLFAIRDFFLSPFSDRLEQPAPQGPVSKDDQSAAFQYNQDMFTYNISVVNAEIILLADSKDVTSEAVIFSGQQLTLRQRAIMELSVNHVEVFLCRMDRREESTLRVIDNFDLIISMDDRDTSATTHLTNIKVDVFPLVTRISYRDSLLFMDIVDKAMKLLNHTNQNSSASSNGRPPSIAASVASQSTMDLDLPDIEDLDYDAVTLNSINSDTKPKINMKEDLHLTFKNLGIILVNDMNDLPFVDFQLMKCVVNATNWSSKLQLKAQVALQTNFLNIKNSHWEPLIEPWEFEVQVTDSNKMTSIESKKHLDVNLSHAFLEVALGVASRISDQSAHTFPNDRGTTVPYIIKNRTGLDLFIWCETEEDDNTQAALQKIANGDDVPWRFDDWRKARETTTVTRNRLNLQFENVPWESIKNIPVDIESSHMYVLRPKLEYVSHRLVCDVKLQGNTKIVTFRSPLVIENRTPIPMELIIVNYQGDAISAPAIVPPAEDYPVNIKTGYSNAIKIRPLAYDYSWSTKHLYWREFLVDNYSHTAICQSYDKSTVPFRYQVNARYDKNDPLNSIYPCMAIRLSSPFEIENLLPYDLRYRLVDKDNKQSWTGSLQQGKVTQVHTSQLDQLLLLSIQVKDAGYDFGEYSIIGSSNTHEMPLEDVLVMQNAQKQKLDLRIKRLEIPESGGSYRFSIYSPYVLINKTGRDIFIRSRGSQMSKISGLQLESENSDTKALPFMFSYAGSDSRGRVSIKIGDSEWSKPLSFEVVGSETPITLPFSSEPREIHLGMSVKQGSGKYLLSRVVTLTPRFILKNNMEESVNIRELASTDIQKLDPNQRAPLPFVNESLEKQLTIRFPGLNNKWSAPFNIEDIGKVFVKVYRNHGPTTRVELIRIDVMLQGASIFVIISKEKGKWPYRITNKSGTSVLLYQRNPSIRDRFTDGMPAIPVEGYSLASGESMQYAWDYPSLPAKSLILNIQGKEYKASLQEIGPQEPWRYPTPQGSACMAIDVFADGPIIELSLTKYGQANNVYRPKQQALSRRDTRDSFEQSISRRDTATRDSFEQSVSRRDTARESGFEIVEVDSIVTFTLHFRLEGIGISLINRNIRELVYASLRSVQLNYTESTVQTSVSLVIKWMQIDNQLYEALTPTILYPTFVSKSTKNTDVLPVFEAAIIKSKDKSHGVDYFKYCTFLLQEVSLETDEDFLTNLLDFCKFDVQGWNYEDESSIGDTSLDIPEPKLPEEGSQLFFEVIHIQPVKINISFSLSEHTTPQEGILQPYSPLQYVKNVLTMTIGDINDAPIKLNSLVMEGLMVSYPDLIDRLYTHYWQEIFYQFHNVIGSADFLGNPVGLFNTVSSGVVDFFYEPYQGLVLSDRPQDLGIGLAKGTASFLSKTVYGFSDSFSKFTGSLGKGLSAATLDKAFQERRRISRTRNKPRHALHGVTQGANSLASGFVSGISGVVTQPMAGAEKEGFGGFIKGFGKGLVGVVTKPVVGIFDAASNVTEGIRNTTTMLGDNATLDRIRLPRYIDIDGILRNFSTHCARGQYWLKEANDGAFANETYAGHLVLRGEETVALLSYTKVMVIRIRGNRRMATEWVVPFEELHTPIIENTGITLVLDQGQGIPGPFIPIPDKPSREWFYQRLETAIKYFDSERRPLE</sequence>
<dbReference type="PANTHER" id="PTHR16166">
    <property type="entry name" value="VACUOLAR PROTEIN SORTING-ASSOCIATED PROTEIN VPS13"/>
    <property type="match status" value="1"/>
</dbReference>
<dbReference type="Proteomes" id="UP001479436">
    <property type="component" value="Unassembled WGS sequence"/>
</dbReference>
<dbReference type="InterPro" id="IPR056747">
    <property type="entry name" value="VPS13-like_M"/>
</dbReference>
<evidence type="ECO:0000256" key="3">
    <source>
        <dbReference type="ARBA" id="ARBA00023055"/>
    </source>
</evidence>
<feature type="domain" description="Chorein N-terminal" evidence="5">
    <location>
        <begin position="1"/>
        <end position="878"/>
    </location>
</feature>
<evidence type="ECO:0000313" key="10">
    <source>
        <dbReference type="Proteomes" id="UP001479436"/>
    </source>
</evidence>
<evidence type="ECO:0000259" key="6">
    <source>
        <dbReference type="Pfam" id="PF25033"/>
    </source>
</evidence>
<evidence type="ECO:0000259" key="5">
    <source>
        <dbReference type="Pfam" id="PF12624"/>
    </source>
</evidence>
<dbReference type="PANTHER" id="PTHR16166:SF93">
    <property type="entry name" value="INTERMEMBRANE LIPID TRANSFER PROTEIN VPS13"/>
    <property type="match status" value="1"/>
</dbReference>
<evidence type="ECO:0000256" key="2">
    <source>
        <dbReference type="ARBA" id="ARBA00022448"/>
    </source>
</evidence>
<keyword evidence="10" id="KW-1185">Reference proteome</keyword>
<evidence type="ECO:0000259" key="8">
    <source>
        <dbReference type="Pfam" id="PF25037"/>
    </source>
</evidence>
<dbReference type="Pfam" id="PF25037">
    <property type="entry name" value="VPS13_C"/>
    <property type="match status" value="1"/>
</dbReference>
<dbReference type="Pfam" id="PF12624">
    <property type="entry name" value="VPS13_N"/>
    <property type="match status" value="1"/>
</dbReference>
<feature type="compositionally biased region" description="Basic and acidic residues" evidence="4">
    <location>
        <begin position="2508"/>
        <end position="2536"/>
    </location>
</feature>
<comment type="similarity">
    <text evidence="1">Belongs to the VPS13 family.</text>
</comment>
<keyword evidence="3" id="KW-0445">Lipid transport</keyword>
<dbReference type="InterPro" id="IPR056748">
    <property type="entry name" value="VPS13-like_C"/>
</dbReference>
<dbReference type="InterPro" id="IPR026854">
    <property type="entry name" value="VPS13_N"/>
</dbReference>
<dbReference type="EMBL" id="JASJQH010000199">
    <property type="protein sequence ID" value="KAK9766018.1"/>
    <property type="molecule type" value="Genomic_DNA"/>
</dbReference>
<evidence type="ECO:0000313" key="9">
    <source>
        <dbReference type="EMBL" id="KAK9766018.1"/>
    </source>
</evidence>